<proteinExistence type="inferred from homology"/>
<dbReference type="OrthoDB" id="9131041at2"/>
<dbReference type="InterPro" id="IPR015797">
    <property type="entry name" value="NUDIX_hydrolase-like_dom_sf"/>
</dbReference>
<dbReference type="NCBIfam" id="TIGR02705">
    <property type="entry name" value="nudix_YtkD"/>
    <property type="match status" value="1"/>
</dbReference>
<dbReference type="Gene3D" id="3.90.79.10">
    <property type="entry name" value="Nucleoside Triphosphate Pyrophosphohydrolase"/>
    <property type="match status" value="1"/>
</dbReference>
<sequence length="155" mass="18093">MKTFYDFYHNPVKLSFEDHPFSKSPKHVWVICRYQDQWLLTKHKDRGLEFPGGKVEEGESARDAAIREVKEETGAEIEKLTYVGQYMVEGKGGTIIKNVYYAVVSHLTDQNHYFETHGPALLQELPKKIKHNKRYSFMMKDEVLPECLLKINNEA</sequence>
<dbReference type="PROSITE" id="PS00893">
    <property type="entry name" value="NUDIX_BOX"/>
    <property type="match status" value="1"/>
</dbReference>
<feature type="domain" description="Nudix hydrolase" evidence="7">
    <location>
        <begin position="11"/>
        <end position="145"/>
    </location>
</feature>
<dbReference type="EMBL" id="SRJC01000003">
    <property type="protein sequence ID" value="TGB02156.1"/>
    <property type="molecule type" value="Genomic_DNA"/>
</dbReference>
<dbReference type="Pfam" id="PF00293">
    <property type="entry name" value="NUDIX"/>
    <property type="match status" value="1"/>
</dbReference>
<name>A0A4Z0GXU0_9BACI</name>
<dbReference type="PRINTS" id="PR00502">
    <property type="entry name" value="NUDIXFAMILY"/>
</dbReference>
<dbReference type="CDD" id="cd04665">
    <property type="entry name" value="NUDIX_RppH"/>
    <property type="match status" value="1"/>
</dbReference>
<dbReference type="InterPro" id="IPR020476">
    <property type="entry name" value="Nudix_hydrolase"/>
</dbReference>
<comment type="similarity">
    <text evidence="2 6">Belongs to the Nudix hydrolase family.</text>
</comment>
<dbReference type="GO" id="GO:0046872">
    <property type="term" value="F:metal ion binding"/>
    <property type="evidence" value="ECO:0007669"/>
    <property type="project" value="UniProtKB-KW"/>
</dbReference>
<dbReference type="InterPro" id="IPR014078">
    <property type="entry name" value="Nudix_YtkD"/>
</dbReference>
<dbReference type="InterPro" id="IPR000086">
    <property type="entry name" value="NUDIX_hydrolase_dom"/>
</dbReference>
<dbReference type="AlphaFoldDB" id="A0A4Z0GXU0"/>
<evidence type="ECO:0000256" key="4">
    <source>
        <dbReference type="ARBA" id="ARBA00022801"/>
    </source>
</evidence>
<dbReference type="SUPFAM" id="SSF55811">
    <property type="entry name" value="Nudix"/>
    <property type="match status" value="1"/>
</dbReference>
<keyword evidence="4 6" id="KW-0378">Hydrolase</keyword>
<dbReference type="InterPro" id="IPR020084">
    <property type="entry name" value="NUDIX_hydrolase_CS"/>
</dbReference>
<reference evidence="8 9" key="1">
    <citation type="journal article" date="2003" name="Int. J. Syst. Evol. Microbiol.">
        <title>Halobacillus salinus sp. nov., isolated from a salt lake on the coast of the East Sea in Korea.</title>
        <authorList>
            <person name="Yoon J.H."/>
            <person name="Kang K.H."/>
            <person name="Park Y.H."/>
        </authorList>
    </citation>
    <scope>NUCLEOTIDE SEQUENCE [LARGE SCALE GENOMIC DNA]</scope>
    <source>
        <strain evidence="8 9">HSL-3</strain>
    </source>
</reference>
<dbReference type="PROSITE" id="PS51462">
    <property type="entry name" value="NUDIX"/>
    <property type="match status" value="1"/>
</dbReference>
<dbReference type="STRING" id="192814.GCA_900166575_03579"/>
<protein>
    <submittedName>
        <fullName evidence="8">Nucleoside triphosphatase YtkD</fullName>
    </submittedName>
</protein>
<dbReference type="PANTHER" id="PTHR43758">
    <property type="entry name" value="7,8-DIHYDRO-8-OXOGUANINE TRIPHOSPHATASE"/>
    <property type="match status" value="1"/>
</dbReference>
<gene>
    <name evidence="8" type="primary">ytkD</name>
    <name evidence="8" type="ORF">E4663_12460</name>
</gene>
<organism evidence="8 9">
    <name type="scientific">Halobacillus salinus</name>
    <dbReference type="NCBI Taxonomy" id="192814"/>
    <lineage>
        <taxon>Bacteria</taxon>
        <taxon>Bacillati</taxon>
        <taxon>Bacillota</taxon>
        <taxon>Bacilli</taxon>
        <taxon>Bacillales</taxon>
        <taxon>Bacillaceae</taxon>
        <taxon>Halobacillus</taxon>
    </lineage>
</organism>
<keyword evidence="5" id="KW-0460">Magnesium</keyword>
<comment type="cofactor">
    <cofactor evidence="1">
        <name>Mg(2+)</name>
        <dbReference type="ChEBI" id="CHEBI:18420"/>
    </cofactor>
</comment>
<evidence type="ECO:0000259" key="7">
    <source>
        <dbReference type="PROSITE" id="PS51462"/>
    </source>
</evidence>
<evidence type="ECO:0000313" key="9">
    <source>
        <dbReference type="Proteomes" id="UP000297982"/>
    </source>
</evidence>
<dbReference type="Proteomes" id="UP000297982">
    <property type="component" value="Unassembled WGS sequence"/>
</dbReference>
<keyword evidence="3" id="KW-0479">Metal-binding</keyword>
<dbReference type="GO" id="GO:0005737">
    <property type="term" value="C:cytoplasm"/>
    <property type="evidence" value="ECO:0007669"/>
    <property type="project" value="TreeGrafter"/>
</dbReference>
<evidence type="ECO:0000256" key="6">
    <source>
        <dbReference type="RuleBase" id="RU003476"/>
    </source>
</evidence>
<accession>A0A4Z0GXU0</accession>
<dbReference type="PANTHER" id="PTHR43758:SF8">
    <property type="entry name" value="8-OXO-DGTP DIPHOSPHATASE YTKD-RELATED"/>
    <property type="match status" value="1"/>
</dbReference>
<evidence type="ECO:0000256" key="1">
    <source>
        <dbReference type="ARBA" id="ARBA00001946"/>
    </source>
</evidence>
<comment type="caution">
    <text evidence="8">The sequence shown here is derived from an EMBL/GenBank/DDBJ whole genome shotgun (WGS) entry which is preliminary data.</text>
</comment>
<evidence type="ECO:0000313" key="8">
    <source>
        <dbReference type="EMBL" id="TGB02156.1"/>
    </source>
</evidence>
<evidence type="ECO:0000256" key="3">
    <source>
        <dbReference type="ARBA" id="ARBA00022723"/>
    </source>
</evidence>
<dbReference type="GO" id="GO:0016818">
    <property type="term" value="F:hydrolase activity, acting on acid anhydrides, in phosphorus-containing anhydrides"/>
    <property type="evidence" value="ECO:0007669"/>
    <property type="project" value="TreeGrafter"/>
</dbReference>
<evidence type="ECO:0000256" key="2">
    <source>
        <dbReference type="ARBA" id="ARBA00005582"/>
    </source>
</evidence>
<keyword evidence="9" id="KW-1185">Reference proteome</keyword>
<dbReference type="RefSeq" id="WP_079478391.1">
    <property type="nucleotide sequence ID" value="NZ_FVYZ01000003.1"/>
</dbReference>
<evidence type="ECO:0000256" key="5">
    <source>
        <dbReference type="ARBA" id="ARBA00022842"/>
    </source>
</evidence>